<dbReference type="Proteomes" id="UP000178606">
    <property type="component" value="Unassembled WGS sequence"/>
</dbReference>
<name>A0A1F6CH54_HANXR</name>
<dbReference type="EMBL" id="MFKF01000246">
    <property type="protein sequence ID" value="OGG48563.1"/>
    <property type="molecule type" value="Genomic_DNA"/>
</dbReference>
<proteinExistence type="predicted"/>
<dbReference type="Gene3D" id="3.10.20.30">
    <property type="match status" value="1"/>
</dbReference>
<accession>A0A1F6CH54</accession>
<dbReference type="AlphaFoldDB" id="A0A1F6CH54"/>
<gene>
    <name evidence="1" type="ORF">A3F84_24025</name>
</gene>
<reference evidence="1 2" key="1">
    <citation type="journal article" date="2016" name="Nat. Commun.">
        <title>Thousands of microbial genomes shed light on interconnected biogeochemical processes in an aquifer system.</title>
        <authorList>
            <person name="Anantharaman K."/>
            <person name="Brown C.T."/>
            <person name="Hug L.A."/>
            <person name="Sharon I."/>
            <person name="Castelle C.J."/>
            <person name="Probst A.J."/>
            <person name="Thomas B.C."/>
            <person name="Singh A."/>
            <person name="Wilkins M.J."/>
            <person name="Karaoz U."/>
            <person name="Brodie E.L."/>
            <person name="Williams K.H."/>
            <person name="Hubbard S.S."/>
            <person name="Banfield J.F."/>
        </authorList>
    </citation>
    <scope>NUCLEOTIDE SEQUENCE [LARGE SCALE GENOMIC DNA]</scope>
    <source>
        <strain evidence="2">RIFCSPLOWO2_12_FULL_64_10</strain>
    </source>
</reference>
<evidence type="ECO:0000313" key="1">
    <source>
        <dbReference type="EMBL" id="OGG48563.1"/>
    </source>
</evidence>
<dbReference type="InterPro" id="IPR016155">
    <property type="entry name" value="Mopterin_synth/thiamin_S_b"/>
</dbReference>
<dbReference type="InterPro" id="IPR052045">
    <property type="entry name" value="Sulfur_Carrier/Prot_Modifier"/>
</dbReference>
<dbReference type="InterPro" id="IPR003749">
    <property type="entry name" value="ThiS/MoaD-like"/>
</dbReference>
<dbReference type="PANTHER" id="PTHR38031:SF1">
    <property type="entry name" value="SULFUR CARRIER PROTEIN CYSO"/>
    <property type="match status" value="1"/>
</dbReference>
<dbReference type="PANTHER" id="PTHR38031">
    <property type="entry name" value="SULFUR CARRIER PROTEIN SLR0821-RELATED"/>
    <property type="match status" value="1"/>
</dbReference>
<protein>
    <recommendedName>
        <fullName evidence="3">Molybdopterin synthase sulfur carrier subunit</fullName>
    </recommendedName>
</protein>
<evidence type="ECO:0000313" key="2">
    <source>
        <dbReference type="Proteomes" id="UP000178606"/>
    </source>
</evidence>
<comment type="caution">
    <text evidence="1">The sequence shown here is derived from an EMBL/GenBank/DDBJ whole genome shotgun (WGS) entry which is preliminary data.</text>
</comment>
<dbReference type="Pfam" id="PF02597">
    <property type="entry name" value="ThiS"/>
    <property type="match status" value="1"/>
</dbReference>
<dbReference type="InterPro" id="IPR012675">
    <property type="entry name" value="Beta-grasp_dom_sf"/>
</dbReference>
<organism evidence="1 2">
    <name type="scientific">Handelsmanbacteria sp. (strain RIFCSPLOWO2_12_FULL_64_10)</name>
    <dbReference type="NCBI Taxonomy" id="1817868"/>
    <lineage>
        <taxon>Bacteria</taxon>
        <taxon>Candidatus Handelsmaniibacteriota</taxon>
    </lineage>
</organism>
<dbReference type="SUPFAM" id="SSF54285">
    <property type="entry name" value="MoaD/ThiS"/>
    <property type="match status" value="1"/>
</dbReference>
<evidence type="ECO:0008006" key="3">
    <source>
        <dbReference type="Google" id="ProtNLM"/>
    </source>
</evidence>
<sequence>MPVVYIPALMRDLTGGAERVEVEGATLRQVVNNLDARFPGAKARLCQEDRIRPGVAVAVDGEITRMGMLQAVRPDSEVHFVPAVSGGC</sequence>